<protein>
    <submittedName>
        <fullName evidence="2">Uncharacterized protein</fullName>
    </submittedName>
</protein>
<evidence type="ECO:0000313" key="2">
    <source>
        <dbReference type="EMBL" id="CAF9929889.1"/>
    </source>
</evidence>
<feature type="compositionally biased region" description="Basic and acidic residues" evidence="1">
    <location>
        <begin position="226"/>
        <end position="247"/>
    </location>
</feature>
<feature type="compositionally biased region" description="Polar residues" evidence="1">
    <location>
        <begin position="200"/>
        <end position="210"/>
    </location>
</feature>
<accession>A0A8H3IWM0</accession>
<keyword evidence="3" id="KW-1185">Reference proteome</keyword>
<feature type="compositionally biased region" description="Polar residues" evidence="1">
    <location>
        <begin position="308"/>
        <end position="321"/>
    </location>
</feature>
<reference evidence="2" key="1">
    <citation type="submission" date="2021-03" db="EMBL/GenBank/DDBJ databases">
        <authorList>
            <person name="Tagirdzhanova G."/>
        </authorList>
    </citation>
    <scope>NUCLEOTIDE SEQUENCE</scope>
</reference>
<feature type="compositionally biased region" description="Basic residues" evidence="1">
    <location>
        <begin position="273"/>
        <end position="292"/>
    </location>
</feature>
<organism evidence="2 3">
    <name type="scientific">Heterodermia speciosa</name>
    <dbReference type="NCBI Taxonomy" id="116794"/>
    <lineage>
        <taxon>Eukaryota</taxon>
        <taxon>Fungi</taxon>
        <taxon>Dikarya</taxon>
        <taxon>Ascomycota</taxon>
        <taxon>Pezizomycotina</taxon>
        <taxon>Lecanoromycetes</taxon>
        <taxon>OSLEUM clade</taxon>
        <taxon>Lecanoromycetidae</taxon>
        <taxon>Caliciales</taxon>
        <taxon>Physciaceae</taxon>
        <taxon>Heterodermia</taxon>
    </lineage>
</organism>
<feature type="region of interest" description="Disordered" evidence="1">
    <location>
        <begin position="267"/>
        <end position="321"/>
    </location>
</feature>
<dbReference type="Proteomes" id="UP000664521">
    <property type="component" value="Unassembled WGS sequence"/>
</dbReference>
<comment type="caution">
    <text evidence="2">The sequence shown here is derived from an EMBL/GenBank/DDBJ whole genome shotgun (WGS) entry which is preliminary data.</text>
</comment>
<feature type="region of interest" description="Disordered" evidence="1">
    <location>
        <begin position="358"/>
        <end position="400"/>
    </location>
</feature>
<feature type="region of interest" description="Disordered" evidence="1">
    <location>
        <begin position="225"/>
        <end position="247"/>
    </location>
</feature>
<evidence type="ECO:0000256" key="1">
    <source>
        <dbReference type="SAM" id="MobiDB-lite"/>
    </source>
</evidence>
<feature type="region of interest" description="Disordered" evidence="1">
    <location>
        <begin position="195"/>
        <end position="214"/>
    </location>
</feature>
<sequence>MSSYQPPMHPNSSYQDHWETRGMDQAWPWRSSTAPNLGYEGEPGPNLHIEFQYGPMDRMPMRGHPRSEHQYSWDPVTASAVSSQGFNPPPMAASSWNHSHVPGYPFYMFPEVPTRSVFQDLVLQSPVIHEDTGVGRPISQGHPINGHAWPQSNLQVQRAAHLPDDFGQGNVNSFGDHVGDFSTPPYDYGVEQLPLPTPSPGSTARGSETPGSLYEDKMGFYLNQDEPWRPLSTDREDYKATQDERDRSYYYSHVNDSGIVVPRYPDVNPPKPGHNHRGQRISPRAKRMKKYPKAFPPPAVPGRRRRQSVTNPSSDRPNAGVSQIFNLKMEQKHKRHRRSFTDLEKARTNACIHVALQSSQEAVSEEPSPASDAGPVTPTPPGHGNDFILFDSSPGPEQDLTEDALFSELEKMDAVTQNCYVDVIPEHPDLNHP</sequence>
<dbReference type="EMBL" id="CAJPDS010000053">
    <property type="protein sequence ID" value="CAF9929889.1"/>
    <property type="molecule type" value="Genomic_DNA"/>
</dbReference>
<dbReference type="AlphaFoldDB" id="A0A8H3IWM0"/>
<gene>
    <name evidence="2" type="ORF">HETSPECPRED_007486</name>
</gene>
<name>A0A8H3IWM0_9LECA</name>
<proteinExistence type="predicted"/>
<evidence type="ECO:0000313" key="3">
    <source>
        <dbReference type="Proteomes" id="UP000664521"/>
    </source>
</evidence>